<protein>
    <submittedName>
        <fullName evidence="1">Uncharacterized protein</fullName>
    </submittedName>
</protein>
<comment type="caution">
    <text evidence="1">The sequence shown here is derived from an EMBL/GenBank/DDBJ whole genome shotgun (WGS) entry which is preliminary data.</text>
</comment>
<gene>
    <name evidence="1" type="ORF">A3C88_01250</name>
</gene>
<evidence type="ECO:0000313" key="1">
    <source>
        <dbReference type="EMBL" id="OGN16430.1"/>
    </source>
</evidence>
<proteinExistence type="predicted"/>
<dbReference type="AlphaFoldDB" id="A0A1F8FUP0"/>
<name>A0A1F8FUP0_9BACT</name>
<evidence type="ECO:0000313" key="2">
    <source>
        <dbReference type="Proteomes" id="UP000178117"/>
    </source>
</evidence>
<reference evidence="1 2" key="1">
    <citation type="journal article" date="2016" name="Nat. Commun.">
        <title>Thousands of microbial genomes shed light on interconnected biogeochemical processes in an aquifer system.</title>
        <authorList>
            <person name="Anantharaman K."/>
            <person name="Brown C.T."/>
            <person name="Hug L.A."/>
            <person name="Sharon I."/>
            <person name="Castelle C.J."/>
            <person name="Probst A.J."/>
            <person name="Thomas B.C."/>
            <person name="Singh A."/>
            <person name="Wilkins M.J."/>
            <person name="Karaoz U."/>
            <person name="Brodie E.L."/>
            <person name="Williams K.H."/>
            <person name="Hubbard S.S."/>
            <person name="Banfield J.F."/>
        </authorList>
    </citation>
    <scope>NUCLEOTIDE SEQUENCE [LARGE SCALE GENOMIC DNA]</scope>
</reference>
<dbReference type="Proteomes" id="UP000178117">
    <property type="component" value="Unassembled WGS sequence"/>
</dbReference>
<dbReference type="EMBL" id="MGJZ01000032">
    <property type="protein sequence ID" value="OGN16430.1"/>
    <property type="molecule type" value="Genomic_DNA"/>
</dbReference>
<sequence>MSKVILEVKTIEGDAGFSMEVPVFGLGLHLPPVSPDGKDQVFQTLLNLISDHCAVLVRRGGTKNTTPEQLALAQQIVQNGVELRVRG</sequence>
<accession>A0A1F8FUP0</accession>
<organism evidence="1 2">
    <name type="scientific">Candidatus Yanofskybacteria bacterium RIFCSPHIGHO2_02_FULL_50_12</name>
    <dbReference type="NCBI Taxonomy" id="1802685"/>
    <lineage>
        <taxon>Bacteria</taxon>
        <taxon>Candidatus Yanofskyibacteriota</taxon>
    </lineage>
</organism>